<sequence length="200" mass="23249">MSRDDEGEPELDRPEWDDEYLDRVAERLMYHYDLEKDERVRDRRFPLVGRLLMESRKQFLHPSLNYARENAREHLFVDRIAAPTVADLDRLVELGHALADLWIEADEEHRSTEFTFVVLADDLGDEVREHVSGFRDRTLLKYGYYGHYEVNLVVVAPGAEAYVASSEADVWRAFAPWADEDPDPEPGLVARLRGLFGRSE</sequence>
<proteinExistence type="predicted"/>
<accession>A0ABD5ZPX2</accession>
<dbReference type="Pfam" id="PF26226">
    <property type="entry name" value="DUF8052"/>
    <property type="match status" value="1"/>
</dbReference>
<dbReference type="AlphaFoldDB" id="A0ABD5ZPX2"/>
<evidence type="ECO:0000313" key="2">
    <source>
        <dbReference type="EMBL" id="MFC7235254.1"/>
    </source>
</evidence>
<evidence type="ECO:0000259" key="1">
    <source>
        <dbReference type="Pfam" id="PF26226"/>
    </source>
</evidence>
<dbReference type="Proteomes" id="UP001596398">
    <property type="component" value="Unassembled WGS sequence"/>
</dbReference>
<keyword evidence="3" id="KW-1185">Reference proteome</keyword>
<evidence type="ECO:0000313" key="3">
    <source>
        <dbReference type="Proteomes" id="UP001596398"/>
    </source>
</evidence>
<dbReference type="InterPro" id="IPR058365">
    <property type="entry name" value="DUF8052"/>
</dbReference>
<gene>
    <name evidence="2" type="ORF">ACFQJ4_08005</name>
</gene>
<name>A0ABD5ZPX2_9EURY</name>
<dbReference type="GeneID" id="79266944"/>
<feature type="domain" description="DUF8052" evidence="1">
    <location>
        <begin position="18"/>
        <end position="175"/>
    </location>
</feature>
<protein>
    <recommendedName>
        <fullName evidence="1">DUF8052 domain-containing protein</fullName>
    </recommendedName>
</protein>
<comment type="caution">
    <text evidence="2">The sequence shown here is derived from an EMBL/GenBank/DDBJ whole genome shotgun (WGS) entry which is preliminary data.</text>
</comment>
<reference evidence="2 3" key="1">
    <citation type="journal article" date="2019" name="Int. J. Syst. Evol. Microbiol.">
        <title>The Global Catalogue of Microorganisms (GCM) 10K type strain sequencing project: providing services to taxonomists for standard genome sequencing and annotation.</title>
        <authorList>
            <consortium name="The Broad Institute Genomics Platform"/>
            <consortium name="The Broad Institute Genome Sequencing Center for Infectious Disease"/>
            <person name="Wu L."/>
            <person name="Ma J."/>
        </authorList>
    </citation>
    <scope>NUCLEOTIDE SEQUENCE [LARGE SCALE GENOMIC DNA]</scope>
    <source>
        <strain evidence="2 3">DT85</strain>
    </source>
</reference>
<organism evidence="2 3">
    <name type="scientific">Halosegnis marinus</name>
    <dbReference type="NCBI Taxonomy" id="3034023"/>
    <lineage>
        <taxon>Archaea</taxon>
        <taxon>Methanobacteriati</taxon>
        <taxon>Methanobacteriota</taxon>
        <taxon>Stenosarchaea group</taxon>
        <taxon>Halobacteria</taxon>
        <taxon>Halobacteriales</taxon>
        <taxon>Natronomonadaceae</taxon>
        <taxon>Halosegnis</taxon>
    </lineage>
</organism>
<dbReference type="EMBL" id="JBHTAP010000001">
    <property type="protein sequence ID" value="MFC7235254.1"/>
    <property type="molecule type" value="Genomic_DNA"/>
</dbReference>
<dbReference type="RefSeq" id="WP_276233385.1">
    <property type="nucleotide sequence ID" value="NZ_CP119802.1"/>
</dbReference>